<dbReference type="InterPro" id="IPR016195">
    <property type="entry name" value="Pol/histidinol_Pase-like"/>
</dbReference>
<dbReference type="InterPro" id="IPR040982">
    <property type="entry name" value="DNA_pol3_finger"/>
</dbReference>
<keyword evidence="4 9" id="KW-0548">Nucleotidyltransferase</keyword>
<dbReference type="SUPFAM" id="SSF89550">
    <property type="entry name" value="PHP domain-like"/>
    <property type="match status" value="1"/>
</dbReference>
<dbReference type="EMBL" id="NXGO01000026">
    <property type="protein sequence ID" value="PIM95861.1"/>
    <property type="molecule type" value="Genomic_DNA"/>
</dbReference>
<evidence type="ECO:0000256" key="1">
    <source>
        <dbReference type="ARBA" id="ARBA00012417"/>
    </source>
</evidence>
<dbReference type="Pfam" id="PF02811">
    <property type="entry name" value="PHP"/>
    <property type="match status" value="1"/>
</dbReference>
<dbReference type="RefSeq" id="WP_146656703.1">
    <property type="nucleotide sequence ID" value="NZ_CM008787.1"/>
</dbReference>
<evidence type="ECO:0000256" key="5">
    <source>
        <dbReference type="ARBA" id="ARBA00022705"/>
    </source>
</evidence>
<keyword evidence="10" id="KW-1185">Reference proteome</keyword>
<comment type="caution">
    <text evidence="9">The sequence shown here is derived from an EMBL/GenBank/DDBJ whole genome shotgun (WGS) entry which is preliminary data.</text>
</comment>
<keyword evidence="6" id="KW-0239">DNA-directed DNA polymerase</keyword>
<dbReference type="InterPro" id="IPR003141">
    <property type="entry name" value="Pol/His_phosphatase_N"/>
</dbReference>
<evidence type="ECO:0000256" key="2">
    <source>
        <dbReference type="ARBA" id="ARBA00019114"/>
    </source>
</evidence>
<evidence type="ECO:0000256" key="3">
    <source>
        <dbReference type="ARBA" id="ARBA00022679"/>
    </source>
</evidence>
<dbReference type="InterPro" id="IPR041931">
    <property type="entry name" value="DNA_pol3_alpha_thumb_dom"/>
</dbReference>
<dbReference type="InterPro" id="IPR004013">
    <property type="entry name" value="PHP_dom"/>
</dbReference>
<evidence type="ECO:0000256" key="7">
    <source>
        <dbReference type="ARBA" id="ARBA00049244"/>
    </source>
</evidence>
<evidence type="ECO:0000256" key="4">
    <source>
        <dbReference type="ARBA" id="ARBA00022695"/>
    </source>
</evidence>
<dbReference type="NCBIfam" id="TIGR00594">
    <property type="entry name" value="polc"/>
    <property type="match status" value="1"/>
</dbReference>
<evidence type="ECO:0000259" key="8">
    <source>
        <dbReference type="SMART" id="SM00481"/>
    </source>
</evidence>
<evidence type="ECO:0000313" key="9">
    <source>
        <dbReference type="EMBL" id="PIM95861.1"/>
    </source>
</evidence>
<dbReference type="Gene3D" id="3.20.20.140">
    <property type="entry name" value="Metal-dependent hydrolases"/>
    <property type="match status" value="1"/>
</dbReference>
<proteinExistence type="predicted"/>
<dbReference type="SMART" id="SM00481">
    <property type="entry name" value="POLIIIAc"/>
    <property type="match status" value="1"/>
</dbReference>
<dbReference type="GO" id="GO:0003887">
    <property type="term" value="F:DNA-directed DNA polymerase activity"/>
    <property type="evidence" value="ECO:0007669"/>
    <property type="project" value="UniProtKB-EC"/>
</dbReference>
<dbReference type="Pfam" id="PF14579">
    <property type="entry name" value="HHH_6"/>
    <property type="match status" value="1"/>
</dbReference>
<name>A0ABX4MJC6_9HYPH</name>
<organism evidence="9 10">
    <name type="scientific">Candidatus Hodgkinia cicadicola</name>
    <dbReference type="NCBI Taxonomy" id="573658"/>
    <lineage>
        <taxon>Bacteria</taxon>
        <taxon>Pseudomonadati</taxon>
        <taxon>Pseudomonadota</taxon>
        <taxon>Alphaproteobacteria</taxon>
        <taxon>Hyphomicrobiales</taxon>
        <taxon>Candidatus Hodgkinia</taxon>
    </lineage>
</organism>
<dbReference type="EC" id="2.7.7.7" evidence="1"/>
<evidence type="ECO:0000256" key="6">
    <source>
        <dbReference type="ARBA" id="ARBA00022932"/>
    </source>
</evidence>
<dbReference type="Proteomes" id="UP000230981">
    <property type="component" value="Unassembled WGS sequence"/>
</dbReference>
<dbReference type="PANTHER" id="PTHR32294:SF0">
    <property type="entry name" value="DNA POLYMERASE III SUBUNIT ALPHA"/>
    <property type="match status" value="1"/>
</dbReference>
<gene>
    <name evidence="9" type="primary">dnaE</name>
    <name evidence="9" type="ORF">magtdc_173</name>
</gene>
<evidence type="ECO:0000313" key="10">
    <source>
        <dbReference type="Proteomes" id="UP000230981"/>
    </source>
</evidence>
<feature type="domain" description="Polymerase/histidinol phosphatase N-terminal" evidence="8">
    <location>
        <begin position="5"/>
        <end position="71"/>
    </location>
</feature>
<dbReference type="Pfam" id="PF07733">
    <property type="entry name" value="DNA_pol3_alpha"/>
    <property type="match status" value="1"/>
</dbReference>
<dbReference type="Gene3D" id="1.10.150.870">
    <property type="match status" value="1"/>
</dbReference>
<reference evidence="9" key="1">
    <citation type="submission" date="2017-09" db="EMBL/GenBank/DDBJ databases">
        <authorList>
            <person name="Campbell M.A."/>
            <person name="Lukasik P."/>
            <person name="Simon C."/>
            <person name="McCutcheon J.P."/>
        </authorList>
    </citation>
    <scope>NUCLEOTIDE SEQUENCE [LARGE SCALE GENOMIC DNA]</scope>
    <source>
        <strain evidence="9">MAGTDC</strain>
    </source>
</reference>
<accession>A0ABX4MJC6</accession>
<dbReference type="Pfam" id="PF17657">
    <property type="entry name" value="DNA_pol3_finger"/>
    <property type="match status" value="1"/>
</dbReference>
<dbReference type="InterPro" id="IPR029460">
    <property type="entry name" value="DNAPol_HHH"/>
</dbReference>
<dbReference type="Gene3D" id="1.10.10.1600">
    <property type="entry name" value="Bacterial DNA polymerase III alpha subunit, thumb domain"/>
    <property type="match status" value="1"/>
</dbReference>
<comment type="catalytic activity">
    <reaction evidence="7">
        <text>DNA(n) + a 2'-deoxyribonucleoside 5'-triphosphate = DNA(n+1) + diphosphate</text>
        <dbReference type="Rhea" id="RHEA:22508"/>
        <dbReference type="Rhea" id="RHEA-COMP:17339"/>
        <dbReference type="Rhea" id="RHEA-COMP:17340"/>
        <dbReference type="ChEBI" id="CHEBI:33019"/>
        <dbReference type="ChEBI" id="CHEBI:61560"/>
        <dbReference type="ChEBI" id="CHEBI:173112"/>
        <dbReference type="EC" id="2.7.7.7"/>
    </reaction>
</comment>
<dbReference type="InterPro" id="IPR004805">
    <property type="entry name" value="DnaE2/DnaE/PolC"/>
</dbReference>
<dbReference type="InterPro" id="IPR011708">
    <property type="entry name" value="DNA_pol3_alpha_NTPase_dom"/>
</dbReference>
<keyword evidence="3 9" id="KW-0808">Transferase</keyword>
<keyword evidence="5" id="KW-0235">DNA replication</keyword>
<sequence length="1001" mass="114417">MINFVNLKVHSIYSILESTLKVDRIAELAFEKKQKAVCLTDNNLHGSLEFCLKCIELGIKPIIGCKLAINHKHTLFSYGKRKKSNLIITVLIQSELGYKNLLKLINQSDCKHNYHVVNLKDIHSLSKGLICLMGGFGSLSWDVYNTIGPNKTIDRLNVIKNIFDNNLCIELERNIFTNPDYEKFMIDYAKTNGLVVAAINETYFESPEDIEVIEILQSISKQKLTHISKNNYFNDYKNILTRFPDVIEAVKNTTTISNLCNFHLEKRIVHLPSILKNKKTENKILYLKSIEALEYMFYSVGKKNKEIYYDRLLKELSIILVTSYSGYFLIVSDFTLWAKYNNIYVGSGRGSASGSLIAYCLGITVVDPMVHELLFERFLNVNRISLPDIDVDFCHEGREKIIRYIQLKYGIRNIGQIITFGSLQVKVAIKDVGRYLSISYNTLNLLCKSLPTFDHETNSILDVLYKTKLISSPLFEKVMNIILKLIGLYRQISTHAAGLVIYDTPLVNDTPIVWSKEDRVGVVQHSMNWVDSAGLPKFDLLGLKTLTAIDETIEYITINRIHIDLECYTDNKTFELICNGTVLGTFQLESQGMKEHIKHIRPSSIIDLTALIALYRPGPIKHIKLYSDAKWKRTKRTSLHKSIDYILDETYGIIIYQEQVMLIAQELAGYSLSEADVLRRVMAKKDRKEMSEQRTRFVNGVVANKIDHNLAREIFDTLLRFADYGFNKSHAVAYSSLAYLTSYLKANFPLEFYVANMNTEIMDLERVSALYYDAIDMGIKFLLPSVCLPVDKFIIGNNLIYFPLSVIKGLNDQIIDSINKSMNNKKFKNLLDFCIRSDAKIITKTVLKSLIYSGALDCFNISRKQLVSLINTIIICLTSKHDPNNLLGNYTSNNNEEIPLALLYKEYLMLNCYVSKCSIIEIDEGSKPNLKGLCIVVSHNKDIATVIIGNKRLNVLFKSKKRIELGNVYRYTFEKIAGKLCCISFVLFKFKRNKSLISIKL</sequence>
<dbReference type="PANTHER" id="PTHR32294">
    <property type="entry name" value="DNA POLYMERASE III SUBUNIT ALPHA"/>
    <property type="match status" value="1"/>
</dbReference>
<protein>
    <recommendedName>
        <fullName evidence="2">DNA polymerase III subunit alpha</fullName>
        <ecNumber evidence="1">2.7.7.7</ecNumber>
    </recommendedName>
</protein>